<dbReference type="EMBL" id="HBGW01079711">
    <property type="protein sequence ID" value="CAD9632162.1"/>
    <property type="molecule type" value="Transcribed_RNA"/>
</dbReference>
<dbReference type="InterPro" id="IPR036898">
    <property type="entry name" value="RNA_pol_Rpb7-like_N_sf"/>
</dbReference>
<dbReference type="AlphaFoldDB" id="A0A6V0I3X3"/>
<dbReference type="GO" id="GO:0006384">
    <property type="term" value="P:transcription initiation at RNA polymerase III promoter"/>
    <property type="evidence" value="ECO:0007669"/>
    <property type="project" value="TreeGrafter"/>
</dbReference>
<dbReference type="InterPro" id="IPR012340">
    <property type="entry name" value="NA-bd_OB-fold"/>
</dbReference>
<evidence type="ECO:0008006" key="9">
    <source>
        <dbReference type="Google" id="ProtNLM"/>
    </source>
</evidence>
<evidence type="ECO:0000259" key="7">
    <source>
        <dbReference type="Pfam" id="PF08292"/>
    </source>
</evidence>
<keyword evidence="5" id="KW-0539">Nucleus</keyword>
<organism evidence="8">
    <name type="scientific">Zooxanthella nutricula</name>
    <dbReference type="NCBI Taxonomy" id="1333877"/>
    <lineage>
        <taxon>Eukaryota</taxon>
        <taxon>Sar</taxon>
        <taxon>Alveolata</taxon>
        <taxon>Dinophyceae</taxon>
        <taxon>Peridiniales</taxon>
        <taxon>Peridiniales incertae sedis</taxon>
        <taxon>Zooxanthella</taxon>
    </lineage>
</organism>
<proteinExistence type="inferred from homology"/>
<comment type="similarity">
    <text evidence="2">Belongs to the eukaryotic RPB7/RPC8 RNA polymerase subunit family.</text>
</comment>
<feature type="domain" description="RNA polymerase Rpb7-like N-terminal" evidence="6">
    <location>
        <begin position="9"/>
        <end position="64"/>
    </location>
</feature>
<keyword evidence="4" id="KW-0804">Transcription</keyword>
<comment type="subcellular location">
    <subcellularLocation>
        <location evidence="1">Nucleus</location>
    </subcellularLocation>
</comment>
<feature type="domain" description="RNA polymerase III subunit Rpc25" evidence="7">
    <location>
        <begin position="89"/>
        <end position="173"/>
    </location>
</feature>
<dbReference type="InterPro" id="IPR013238">
    <property type="entry name" value="RNA_pol_III_Rbc25"/>
</dbReference>
<dbReference type="SUPFAM" id="SSF88798">
    <property type="entry name" value="N-terminal, heterodimerisation domain of RBP7 (RpoE)"/>
    <property type="match status" value="1"/>
</dbReference>
<name>A0A6V0I3X3_9DINO</name>
<dbReference type="PANTHER" id="PTHR12709:SF1">
    <property type="entry name" value="DNA-DIRECTED RNA POLYMERASE III SUBUNIT RPC8"/>
    <property type="match status" value="1"/>
</dbReference>
<evidence type="ECO:0000313" key="8">
    <source>
        <dbReference type="EMBL" id="CAD9632162.1"/>
    </source>
</evidence>
<keyword evidence="3" id="KW-0240">DNA-directed RNA polymerase</keyword>
<accession>A0A6V0I3X3</accession>
<sequence length="200" mass="23062">MFTLVLIDDDIPVQPTDFRDDYRVQLKRQIESKYVDRVIPNAGLCIAFYDFANIKDAIVYPGDGKLACGEAYFKVEFNLVVFRPIVDEWLVGSLSSSTEKGLSLSLGFFQEVEIPSSNLRTPYTFDALQQMWVWQYRNADTMEHINFFYEKDELVRFRVMSVDFPEATGPEANKRETPMKIVGAVDRDGLGCVSWWPENE</sequence>
<evidence type="ECO:0000256" key="1">
    <source>
        <dbReference type="ARBA" id="ARBA00004123"/>
    </source>
</evidence>
<evidence type="ECO:0000256" key="2">
    <source>
        <dbReference type="ARBA" id="ARBA00009307"/>
    </source>
</evidence>
<reference evidence="8" key="1">
    <citation type="submission" date="2021-01" db="EMBL/GenBank/DDBJ databases">
        <authorList>
            <person name="Corre E."/>
            <person name="Pelletier E."/>
            <person name="Niang G."/>
            <person name="Scheremetjew M."/>
            <person name="Finn R."/>
            <person name="Kale V."/>
            <person name="Holt S."/>
            <person name="Cochrane G."/>
            <person name="Meng A."/>
            <person name="Brown T."/>
            <person name="Cohen L."/>
        </authorList>
    </citation>
    <scope>NUCLEOTIDE SEQUENCE</scope>
    <source>
        <strain evidence="8">RCC3387</strain>
    </source>
</reference>
<evidence type="ECO:0000256" key="4">
    <source>
        <dbReference type="ARBA" id="ARBA00023163"/>
    </source>
</evidence>
<dbReference type="SUPFAM" id="SSF50249">
    <property type="entry name" value="Nucleic acid-binding proteins"/>
    <property type="match status" value="1"/>
</dbReference>
<protein>
    <recommendedName>
        <fullName evidence="9">RNA polymerase III subunit Rpc25 domain-containing protein</fullName>
    </recommendedName>
</protein>
<evidence type="ECO:0000256" key="3">
    <source>
        <dbReference type="ARBA" id="ARBA00022478"/>
    </source>
</evidence>
<dbReference type="Gene3D" id="2.40.50.140">
    <property type="entry name" value="Nucleic acid-binding proteins"/>
    <property type="match status" value="1"/>
</dbReference>
<dbReference type="GO" id="GO:0005666">
    <property type="term" value="C:RNA polymerase III complex"/>
    <property type="evidence" value="ECO:0007669"/>
    <property type="project" value="TreeGrafter"/>
</dbReference>
<evidence type="ECO:0000259" key="6">
    <source>
        <dbReference type="Pfam" id="PF03876"/>
    </source>
</evidence>
<dbReference type="Pfam" id="PF08292">
    <property type="entry name" value="RNA_pol_Rbc25"/>
    <property type="match status" value="1"/>
</dbReference>
<dbReference type="InterPro" id="IPR045113">
    <property type="entry name" value="Rpb7-like"/>
</dbReference>
<gene>
    <name evidence="8" type="ORF">BRAN1462_LOCUS50639</name>
</gene>
<dbReference type="InterPro" id="IPR005576">
    <property type="entry name" value="Rpb7-like_N"/>
</dbReference>
<dbReference type="PANTHER" id="PTHR12709">
    <property type="entry name" value="DNA-DIRECTED RNA POLYMERASE II, III"/>
    <property type="match status" value="1"/>
</dbReference>
<dbReference type="Gene3D" id="3.30.1490.120">
    <property type="entry name" value="RNA polymerase Rpb7-like, N-terminal domain"/>
    <property type="match status" value="1"/>
</dbReference>
<evidence type="ECO:0000256" key="5">
    <source>
        <dbReference type="ARBA" id="ARBA00023242"/>
    </source>
</evidence>
<dbReference type="Pfam" id="PF03876">
    <property type="entry name" value="SHS2_Rpb7-N"/>
    <property type="match status" value="1"/>
</dbReference>